<evidence type="ECO:0000313" key="3">
    <source>
        <dbReference type="Proteomes" id="UP000041254"/>
    </source>
</evidence>
<feature type="compositionally biased region" description="Acidic residues" evidence="1">
    <location>
        <begin position="206"/>
        <end position="216"/>
    </location>
</feature>
<dbReference type="Proteomes" id="UP000041254">
    <property type="component" value="Unassembled WGS sequence"/>
</dbReference>
<sequence length="256" mass="28491">MGNVRRSCSSRRARVRLEQTMLKELEKRSLMLPADQLARQQPPSRRQAGQVPPAFFNPPEPAHMPPPFLYRPHHPPQTVMNVPPHFPYPPGPSAMDFDMPPAPPYPQPPIDMPPGLPYPPPPMYLAPSPYMHQPFAPLRPHQRFITLESGEHRWVNIDRDGGLIDGQGRPIDDRGRPIMRAYSGATMHVSAQPSEGGGERGGMDDAGGEGEEGMMEETGERALDFVRQVREVEREMDAGQAMAEEDSGGQVNLDID</sequence>
<reference evidence="2 3" key="1">
    <citation type="submission" date="2014-11" db="EMBL/GenBank/DDBJ databases">
        <authorList>
            <person name="Zhu J."/>
            <person name="Qi W."/>
            <person name="Song R."/>
        </authorList>
    </citation>
    <scope>NUCLEOTIDE SEQUENCE [LARGE SCALE GENOMIC DNA]</scope>
</reference>
<accession>A0A0G4GP68</accession>
<evidence type="ECO:0000313" key="2">
    <source>
        <dbReference type="EMBL" id="CEM32106.1"/>
    </source>
</evidence>
<gene>
    <name evidence="2" type="ORF">Vbra_23026</name>
</gene>
<protein>
    <submittedName>
        <fullName evidence="2">Uncharacterized protein</fullName>
    </submittedName>
</protein>
<evidence type="ECO:0000256" key="1">
    <source>
        <dbReference type="SAM" id="MobiDB-lite"/>
    </source>
</evidence>
<feature type="region of interest" description="Disordered" evidence="1">
    <location>
        <begin position="235"/>
        <end position="256"/>
    </location>
</feature>
<organism evidence="2 3">
    <name type="scientific">Vitrella brassicaformis (strain CCMP3155)</name>
    <dbReference type="NCBI Taxonomy" id="1169540"/>
    <lineage>
        <taxon>Eukaryota</taxon>
        <taxon>Sar</taxon>
        <taxon>Alveolata</taxon>
        <taxon>Colpodellida</taxon>
        <taxon>Vitrellaceae</taxon>
        <taxon>Vitrella</taxon>
    </lineage>
</organism>
<dbReference type="InParanoid" id="A0A0G4GP68"/>
<feature type="region of interest" description="Disordered" evidence="1">
    <location>
        <begin position="31"/>
        <end position="59"/>
    </location>
</feature>
<dbReference type="VEuPathDB" id="CryptoDB:Vbra_23026"/>
<feature type="region of interest" description="Disordered" evidence="1">
    <location>
        <begin position="188"/>
        <end position="216"/>
    </location>
</feature>
<keyword evidence="3" id="KW-1185">Reference proteome</keyword>
<dbReference type="EMBL" id="CDMY01000747">
    <property type="protein sequence ID" value="CEM32106.1"/>
    <property type="molecule type" value="Genomic_DNA"/>
</dbReference>
<proteinExistence type="predicted"/>
<dbReference type="AlphaFoldDB" id="A0A0G4GP68"/>
<name>A0A0G4GP68_VITBC</name>